<evidence type="ECO:0000256" key="14">
    <source>
        <dbReference type="RuleBase" id="RU000461"/>
    </source>
</evidence>
<evidence type="ECO:0000256" key="5">
    <source>
        <dbReference type="ARBA" id="ARBA00022617"/>
    </source>
</evidence>
<dbReference type="GO" id="GO:0005506">
    <property type="term" value="F:iron ion binding"/>
    <property type="evidence" value="ECO:0007669"/>
    <property type="project" value="InterPro"/>
</dbReference>
<keyword evidence="10 13" id="KW-0408">Iron</keyword>
<gene>
    <name evidence="15" type="ORF">K458DRAFT_324164</name>
</gene>
<keyword evidence="12" id="KW-0472">Membrane</keyword>
<dbReference type="GO" id="GO:0016020">
    <property type="term" value="C:membrane"/>
    <property type="evidence" value="ECO:0007669"/>
    <property type="project" value="UniProtKB-SubCell"/>
</dbReference>
<dbReference type="GO" id="GO:0016705">
    <property type="term" value="F:oxidoreductase activity, acting on paired donors, with incorporation or reduction of molecular oxygen"/>
    <property type="evidence" value="ECO:0007669"/>
    <property type="project" value="InterPro"/>
</dbReference>
<feature type="binding site" description="axial binding residue" evidence="13">
    <location>
        <position position="385"/>
    </location>
    <ligand>
        <name>heme</name>
        <dbReference type="ChEBI" id="CHEBI:30413"/>
    </ligand>
    <ligandPart>
        <name>Fe</name>
        <dbReference type="ChEBI" id="CHEBI:18248"/>
    </ligandPart>
</feature>
<keyword evidence="8" id="KW-1133">Transmembrane helix</keyword>
<dbReference type="AlphaFoldDB" id="A0A6G1IC86"/>
<dbReference type="PROSITE" id="PS00086">
    <property type="entry name" value="CYTOCHROME_P450"/>
    <property type="match status" value="1"/>
</dbReference>
<comment type="cofactor">
    <cofactor evidence="1 13">
        <name>heme</name>
        <dbReference type="ChEBI" id="CHEBI:30413"/>
    </cofactor>
</comment>
<keyword evidence="5 13" id="KW-0349">Heme</keyword>
<comment type="pathway">
    <text evidence="3">Mycotoxin biosynthesis.</text>
</comment>
<keyword evidence="16" id="KW-1185">Reference proteome</keyword>
<dbReference type="InterPro" id="IPR017972">
    <property type="entry name" value="Cyt_P450_CS"/>
</dbReference>
<evidence type="ECO:0000256" key="11">
    <source>
        <dbReference type="ARBA" id="ARBA00023033"/>
    </source>
</evidence>
<evidence type="ECO:0000256" key="7">
    <source>
        <dbReference type="ARBA" id="ARBA00022723"/>
    </source>
</evidence>
<organism evidence="15 16">
    <name type="scientific">Lentithecium fluviatile CBS 122367</name>
    <dbReference type="NCBI Taxonomy" id="1168545"/>
    <lineage>
        <taxon>Eukaryota</taxon>
        <taxon>Fungi</taxon>
        <taxon>Dikarya</taxon>
        <taxon>Ascomycota</taxon>
        <taxon>Pezizomycotina</taxon>
        <taxon>Dothideomycetes</taxon>
        <taxon>Pleosporomycetidae</taxon>
        <taxon>Pleosporales</taxon>
        <taxon>Massarineae</taxon>
        <taxon>Lentitheciaceae</taxon>
        <taxon>Lentithecium</taxon>
    </lineage>
</organism>
<evidence type="ECO:0000256" key="12">
    <source>
        <dbReference type="ARBA" id="ARBA00023136"/>
    </source>
</evidence>
<evidence type="ECO:0000256" key="2">
    <source>
        <dbReference type="ARBA" id="ARBA00004370"/>
    </source>
</evidence>
<dbReference type="PANTHER" id="PTHR46206:SF5">
    <property type="entry name" value="P450, PUTATIVE (EUROFUNG)-RELATED"/>
    <property type="match status" value="1"/>
</dbReference>
<keyword evidence="6" id="KW-0812">Transmembrane</keyword>
<accession>A0A6G1IC86</accession>
<evidence type="ECO:0000256" key="6">
    <source>
        <dbReference type="ARBA" id="ARBA00022692"/>
    </source>
</evidence>
<dbReference type="Pfam" id="PF00067">
    <property type="entry name" value="p450"/>
    <property type="match status" value="1"/>
</dbReference>
<keyword evidence="9 14" id="KW-0560">Oxidoreductase</keyword>
<evidence type="ECO:0000256" key="1">
    <source>
        <dbReference type="ARBA" id="ARBA00001971"/>
    </source>
</evidence>
<dbReference type="InterPro" id="IPR002403">
    <property type="entry name" value="Cyt_P450_E_grp-IV"/>
</dbReference>
<dbReference type="CDD" id="cd11041">
    <property type="entry name" value="CYP503A1-like"/>
    <property type="match status" value="1"/>
</dbReference>
<keyword evidence="7 13" id="KW-0479">Metal-binding</keyword>
<dbReference type="Gene3D" id="1.10.630.10">
    <property type="entry name" value="Cytochrome P450"/>
    <property type="match status" value="1"/>
</dbReference>
<evidence type="ECO:0000256" key="3">
    <source>
        <dbReference type="ARBA" id="ARBA00004685"/>
    </source>
</evidence>
<dbReference type="EMBL" id="MU005657">
    <property type="protein sequence ID" value="KAF2675650.1"/>
    <property type="molecule type" value="Genomic_DNA"/>
</dbReference>
<dbReference type="InterPro" id="IPR001128">
    <property type="entry name" value="Cyt_P450"/>
</dbReference>
<evidence type="ECO:0000256" key="13">
    <source>
        <dbReference type="PIRSR" id="PIRSR602403-1"/>
    </source>
</evidence>
<dbReference type="SUPFAM" id="SSF48264">
    <property type="entry name" value="Cytochrome P450"/>
    <property type="match status" value="1"/>
</dbReference>
<comment type="subcellular location">
    <subcellularLocation>
        <location evidence="2">Membrane</location>
    </subcellularLocation>
</comment>
<protein>
    <submittedName>
        <fullName evidence="15">Cytochrome P450</fullName>
    </submittedName>
</protein>
<evidence type="ECO:0000256" key="9">
    <source>
        <dbReference type="ARBA" id="ARBA00023002"/>
    </source>
</evidence>
<dbReference type="Proteomes" id="UP000799291">
    <property type="component" value="Unassembled WGS sequence"/>
</dbReference>
<comment type="similarity">
    <text evidence="4 14">Belongs to the cytochrome P450 family.</text>
</comment>
<proteinExistence type="inferred from homology"/>
<dbReference type="GO" id="GO:0004497">
    <property type="term" value="F:monooxygenase activity"/>
    <property type="evidence" value="ECO:0007669"/>
    <property type="project" value="UniProtKB-KW"/>
</dbReference>
<evidence type="ECO:0000256" key="10">
    <source>
        <dbReference type="ARBA" id="ARBA00023004"/>
    </source>
</evidence>
<name>A0A6G1IC86_9PLEO</name>
<evidence type="ECO:0000256" key="4">
    <source>
        <dbReference type="ARBA" id="ARBA00010617"/>
    </source>
</evidence>
<keyword evidence="11 14" id="KW-0503">Monooxygenase</keyword>
<sequence length="446" mass="51006">QIVQKLGVPFVVTWWAADFIILPPKYLADLRGAEWGHLNFFKSISDAFFLHTTVGDLYSSTSAERIVDVVNRGLNPCLPMLTPVLLEEINYGFQKELGTIQGWKEIVAFDFFSNIAHRNACRIIIGDELCRDEEFLQKSMNFIKGIFINALVIVKLPLGPLRPSLAWLISLVHRWQLRSCERILLPVLRRRLEARNTAENRNMGKLDAMEWTFGLHQELTHYGTLSKVSKELLHTLWAGSSAPGGMMTEILYQLLLHPQHIEPLREEARKAIKEDGWSEKMLSSLLLQDSFIREVNRLFPTGSITCVRVVCNRPFVFSDGLTLPVGTRFGFPAKAIQRAGDTKFKGFRFAQSSQKRDGVSENTRRWSAASMATDNLAWGYGTHVCPGRFLAVRELKLIFTKLLTEYEFKWDKKDEVRPSPVHIEGQFIPNMQQKIFLKRRHAASMS</sequence>
<reference evidence="15" key="1">
    <citation type="journal article" date="2020" name="Stud. Mycol.">
        <title>101 Dothideomycetes genomes: a test case for predicting lifestyles and emergence of pathogens.</title>
        <authorList>
            <person name="Haridas S."/>
            <person name="Albert R."/>
            <person name="Binder M."/>
            <person name="Bloem J."/>
            <person name="Labutti K."/>
            <person name="Salamov A."/>
            <person name="Andreopoulos B."/>
            <person name="Baker S."/>
            <person name="Barry K."/>
            <person name="Bills G."/>
            <person name="Bluhm B."/>
            <person name="Cannon C."/>
            <person name="Castanera R."/>
            <person name="Culley D."/>
            <person name="Daum C."/>
            <person name="Ezra D."/>
            <person name="Gonzalez J."/>
            <person name="Henrissat B."/>
            <person name="Kuo A."/>
            <person name="Liang C."/>
            <person name="Lipzen A."/>
            <person name="Lutzoni F."/>
            <person name="Magnuson J."/>
            <person name="Mondo S."/>
            <person name="Nolan M."/>
            <person name="Ohm R."/>
            <person name="Pangilinan J."/>
            <person name="Park H.-J."/>
            <person name="Ramirez L."/>
            <person name="Alfaro M."/>
            <person name="Sun H."/>
            <person name="Tritt A."/>
            <person name="Yoshinaga Y."/>
            <person name="Zwiers L.-H."/>
            <person name="Turgeon B."/>
            <person name="Goodwin S."/>
            <person name="Spatafora J."/>
            <person name="Crous P."/>
            <person name="Grigoriev I."/>
        </authorList>
    </citation>
    <scope>NUCLEOTIDE SEQUENCE</scope>
    <source>
        <strain evidence="15">CBS 122367</strain>
    </source>
</reference>
<dbReference type="InterPro" id="IPR036396">
    <property type="entry name" value="Cyt_P450_sf"/>
</dbReference>
<feature type="non-terminal residue" evidence="15">
    <location>
        <position position="1"/>
    </location>
</feature>
<dbReference type="PANTHER" id="PTHR46206">
    <property type="entry name" value="CYTOCHROME P450"/>
    <property type="match status" value="1"/>
</dbReference>
<dbReference type="GO" id="GO:0020037">
    <property type="term" value="F:heme binding"/>
    <property type="evidence" value="ECO:0007669"/>
    <property type="project" value="InterPro"/>
</dbReference>
<dbReference type="PRINTS" id="PR00465">
    <property type="entry name" value="EP450IV"/>
</dbReference>
<evidence type="ECO:0000256" key="8">
    <source>
        <dbReference type="ARBA" id="ARBA00022989"/>
    </source>
</evidence>
<dbReference type="OrthoDB" id="1844152at2759"/>
<evidence type="ECO:0000313" key="16">
    <source>
        <dbReference type="Proteomes" id="UP000799291"/>
    </source>
</evidence>
<evidence type="ECO:0000313" key="15">
    <source>
        <dbReference type="EMBL" id="KAF2675650.1"/>
    </source>
</evidence>